<dbReference type="STRING" id="1280954.HPO_05647"/>
<accession>A0A062VIK4</accession>
<proteinExistence type="predicted"/>
<protein>
    <submittedName>
        <fullName evidence="1">Uncharacterized protein</fullName>
    </submittedName>
</protein>
<sequence length="245" mass="27470">MTPTQIEQLRFALSQPRYEGWTAPPIIPGNWRNLSGDMALSTIMAICEWLEDERDIRNLAIDWSVDRARVRNLACYEDTVLVELAAHAGYGRPGLINVIVHEDGMALLNGTSAVIHELNMDLPPLLETHHQRLDYLHLFMNWVHASEGRFQPVAAQEELQARLLPEGIEVAAHADLSPFIEIEPEEETKALAHYTGTVLYGCSLFRAVMAVFPQGIVEMIDDDVLLAELPVREEGLIGPMIVSRN</sequence>
<evidence type="ECO:0000313" key="2">
    <source>
        <dbReference type="Proteomes" id="UP000027100"/>
    </source>
</evidence>
<gene>
    <name evidence="1" type="ORF">HPO_05647</name>
</gene>
<reference evidence="1 2" key="1">
    <citation type="journal article" date="2014" name="Antonie Van Leeuwenhoek">
        <title>Hyphomonas beringensis sp. nov. and Hyphomonas chukchiensis sp. nov., isolated from surface seawater of the Bering Sea and Chukchi Sea.</title>
        <authorList>
            <person name="Li C."/>
            <person name="Lai Q."/>
            <person name="Li G."/>
            <person name="Dong C."/>
            <person name="Wang J."/>
            <person name="Liao Y."/>
            <person name="Shao Z."/>
        </authorList>
    </citation>
    <scope>NUCLEOTIDE SEQUENCE [LARGE SCALE GENOMIC DNA]</scope>
    <source>
        <strain evidence="1 2">PS728</strain>
    </source>
</reference>
<comment type="caution">
    <text evidence="1">The sequence shown here is derived from an EMBL/GenBank/DDBJ whole genome shotgun (WGS) entry which is preliminary data.</text>
</comment>
<name>A0A062VIK4_9PROT</name>
<evidence type="ECO:0000313" key="1">
    <source>
        <dbReference type="EMBL" id="KCZ99395.1"/>
    </source>
</evidence>
<dbReference type="eggNOG" id="ENOG5033KRN">
    <property type="taxonomic scope" value="Bacteria"/>
</dbReference>
<dbReference type="EMBL" id="ARYM01000005">
    <property type="protein sequence ID" value="KCZ99395.1"/>
    <property type="molecule type" value="Genomic_DNA"/>
</dbReference>
<dbReference type="PATRIC" id="fig|1280954.3.peg.1151"/>
<keyword evidence="2" id="KW-1185">Reference proteome</keyword>
<organism evidence="1 2">
    <name type="scientific">Hyphomonas polymorpha PS728</name>
    <dbReference type="NCBI Taxonomy" id="1280954"/>
    <lineage>
        <taxon>Bacteria</taxon>
        <taxon>Pseudomonadati</taxon>
        <taxon>Pseudomonadota</taxon>
        <taxon>Alphaproteobacteria</taxon>
        <taxon>Hyphomonadales</taxon>
        <taxon>Hyphomonadaceae</taxon>
        <taxon>Hyphomonas</taxon>
    </lineage>
</organism>
<dbReference type="OrthoDB" id="7198055at2"/>
<dbReference type="AlphaFoldDB" id="A0A062VIK4"/>
<dbReference type="Proteomes" id="UP000027100">
    <property type="component" value="Unassembled WGS sequence"/>
</dbReference>
<dbReference type="RefSeq" id="WP_035595630.1">
    <property type="nucleotide sequence ID" value="NZ_ARYM01000005.1"/>
</dbReference>